<reference evidence="2 3" key="1">
    <citation type="submission" date="2012-04" db="EMBL/GenBank/DDBJ databases">
        <title>The Genome Sequence of Afipia clevelandensis ATCC 49720.</title>
        <authorList>
            <consortium name="The Broad Institute Genome Sequencing Platform"/>
            <person name="Earl A."/>
            <person name="Ward D."/>
            <person name="Feldgarden M."/>
            <person name="Gevers D."/>
            <person name="Huys G."/>
            <person name="Walker B."/>
            <person name="Young S.K."/>
            <person name="Zeng Q."/>
            <person name="Gargeya S."/>
            <person name="Fitzgerald M."/>
            <person name="Haas B."/>
            <person name="Abouelleil A."/>
            <person name="Alvarado L."/>
            <person name="Arachchi H.M."/>
            <person name="Berlin A."/>
            <person name="Chapman S.B."/>
            <person name="Goldberg J."/>
            <person name="Griggs A."/>
            <person name="Gujja S."/>
            <person name="Hansen M."/>
            <person name="Howarth C."/>
            <person name="Imamovic A."/>
            <person name="Larimer J."/>
            <person name="McCowen C."/>
            <person name="Montmayeur A."/>
            <person name="Murphy C."/>
            <person name="Neiman D."/>
            <person name="Pearson M."/>
            <person name="Priest M."/>
            <person name="Roberts A."/>
            <person name="Saif S."/>
            <person name="Shea T."/>
            <person name="Sisk P."/>
            <person name="Sykes S."/>
            <person name="Wortman J."/>
            <person name="Nusbaum C."/>
            <person name="Birren B."/>
        </authorList>
    </citation>
    <scope>NUCLEOTIDE SEQUENCE [LARGE SCALE GENOMIC DNA]</scope>
    <source>
        <strain evidence="2 3">ATCC 49720</strain>
    </source>
</reference>
<name>K8PC98_9BRAD</name>
<accession>K8PC98</accession>
<dbReference type="HOGENOM" id="CLU_010194_1_0_5"/>
<dbReference type="InterPro" id="IPR002347">
    <property type="entry name" value="SDR_fam"/>
</dbReference>
<dbReference type="PATRIC" id="fig|883079.3.peg.2221"/>
<proteinExistence type="inferred from homology"/>
<gene>
    <name evidence="2" type="ORF">HMPREF9696_02185</name>
</gene>
<sequence>MRLKGRTFLVTGAASGLGESTARLMAKEGANVVIGDILDEEASRVAQSIVSDGGSASTVHLDVRNEPEWIDAVKSVVSTYSKLNGLVSNAGISGMIPDVMDTDYFDRLMSIHARGTFLGIKHAAPVIAQAGGGSIVATSSIAGKIGADYVHMGYNAAKAAILLLVKSAAGRYAKDNIRSNAVIPGWMPPMRTSVASADPELRPKLLQSVPLGRTGLFPEVAEAIVFLSTDAASYINGAELPVDGGFLAYRGFPQQL</sequence>
<dbReference type="Pfam" id="PF13561">
    <property type="entry name" value="adh_short_C2"/>
    <property type="match status" value="1"/>
</dbReference>
<dbReference type="Proteomes" id="UP000001095">
    <property type="component" value="Unassembled WGS sequence"/>
</dbReference>
<dbReference type="EMBL" id="AGWY01000008">
    <property type="protein sequence ID" value="EKS35973.1"/>
    <property type="molecule type" value="Genomic_DNA"/>
</dbReference>
<dbReference type="InterPro" id="IPR020904">
    <property type="entry name" value="Sc_DH/Rdtase_CS"/>
</dbReference>
<organism evidence="2 3">
    <name type="scientific">Afipia clevelandensis ATCC 49720</name>
    <dbReference type="NCBI Taxonomy" id="883079"/>
    <lineage>
        <taxon>Bacteria</taxon>
        <taxon>Pseudomonadati</taxon>
        <taxon>Pseudomonadota</taxon>
        <taxon>Alphaproteobacteria</taxon>
        <taxon>Hyphomicrobiales</taxon>
        <taxon>Nitrobacteraceae</taxon>
        <taxon>Afipia</taxon>
    </lineage>
</organism>
<keyword evidence="3" id="KW-1185">Reference proteome</keyword>
<dbReference type="PANTHER" id="PTHR42820">
    <property type="entry name" value="SHORT-CHAIN DEHYDROGENASE REDUCTASE"/>
    <property type="match status" value="1"/>
</dbReference>
<dbReference type="FunFam" id="3.40.50.720:FF:000084">
    <property type="entry name" value="Short-chain dehydrogenase reductase"/>
    <property type="match status" value="1"/>
</dbReference>
<dbReference type="OrthoDB" id="9792355at2"/>
<comment type="caution">
    <text evidence="2">The sequence shown here is derived from an EMBL/GenBank/DDBJ whole genome shotgun (WGS) entry which is preliminary data.</text>
</comment>
<evidence type="ECO:0000256" key="1">
    <source>
        <dbReference type="ARBA" id="ARBA00006484"/>
    </source>
</evidence>
<dbReference type="RefSeq" id="WP_002713051.1">
    <property type="nucleotide sequence ID" value="NZ_KB375281.1"/>
</dbReference>
<evidence type="ECO:0000313" key="2">
    <source>
        <dbReference type="EMBL" id="EKS35973.1"/>
    </source>
</evidence>
<dbReference type="PRINTS" id="PR00080">
    <property type="entry name" value="SDRFAMILY"/>
</dbReference>
<evidence type="ECO:0000313" key="3">
    <source>
        <dbReference type="Proteomes" id="UP000001095"/>
    </source>
</evidence>
<dbReference type="AlphaFoldDB" id="K8PC98"/>
<dbReference type="SUPFAM" id="SSF51735">
    <property type="entry name" value="NAD(P)-binding Rossmann-fold domains"/>
    <property type="match status" value="1"/>
</dbReference>
<dbReference type="InterPro" id="IPR036291">
    <property type="entry name" value="NAD(P)-bd_dom_sf"/>
</dbReference>
<dbReference type="PANTHER" id="PTHR42820:SF1">
    <property type="entry name" value="SHORT-CHAIN DEHYDROGENASE_REDUCTASE FAMILY PROTEIN"/>
    <property type="match status" value="1"/>
</dbReference>
<evidence type="ECO:0008006" key="4">
    <source>
        <dbReference type="Google" id="ProtNLM"/>
    </source>
</evidence>
<dbReference type="PROSITE" id="PS00061">
    <property type="entry name" value="ADH_SHORT"/>
    <property type="match status" value="1"/>
</dbReference>
<comment type="similarity">
    <text evidence="1">Belongs to the short-chain dehydrogenases/reductases (SDR) family.</text>
</comment>
<protein>
    <recommendedName>
        <fullName evidence="4">Cyclopentanol dehydrogenase</fullName>
    </recommendedName>
</protein>
<dbReference type="PRINTS" id="PR00081">
    <property type="entry name" value="GDHRDH"/>
</dbReference>
<dbReference type="Gene3D" id="3.40.50.720">
    <property type="entry name" value="NAD(P)-binding Rossmann-like Domain"/>
    <property type="match status" value="1"/>
</dbReference>